<evidence type="ECO:0000256" key="1">
    <source>
        <dbReference type="SAM" id="MobiDB-lite"/>
    </source>
</evidence>
<keyword evidence="3" id="KW-1185">Reference proteome</keyword>
<sequence>MELKISQRRMSLVLRRVKHNLKINIMGASESREPSHDHLKEDVNTTPVHNRRILKLQDPRSPTAEIHRTPLVTDTSDFEDPRSPTAEICRTPVAETSDPRSPTEGIPRTPANPFIFPDPRSPSVGVTRTPLIKSIPENTNVATSENESKSEMDRTNRNEMGDSVKETINNNSNSSVDTTLKNEENSRTDQGGDETATKDSAMEQINTPQFEVELANLKLDESNANEVLDESQSCATLVLSDSEPRLKYRGSAAKRSLKEKFQAPSSQQARSPLSSRNLHQNAQSYNDSSPYLIGGKHTHGVSRPTRLVGRYGPASMDKENV</sequence>
<dbReference type="GO" id="GO:0051301">
    <property type="term" value="P:cell division"/>
    <property type="evidence" value="ECO:0007669"/>
    <property type="project" value="UniProtKB-KW"/>
</dbReference>
<organism evidence="2 3">
    <name type="scientific">Holothuria leucospilota</name>
    <name type="common">Black long sea cucumber</name>
    <name type="synonym">Mertensiothuria leucospilota</name>
    <dbReference type="NCBI Taxonomy" id="206669"/>
    <lineage>
        <taxon>Eukaryota</taxon>
        <taxon>Metazoa</taxon>
        <taxon>Echinodermata</taxon>
        <taxon>Eleutherozoa</taxon>
        <taxon>Echinozoa</taxon>
        <taxon>Holothuroidea</taxon>
        <taxon>Aspidochirotacea</taxon>
        <taxon>Aspidochirotida</taxon>
        <taxon>Holothuriidae</taxon>
        <taxon>Holothuria</taxon>
    </lineage>
</organism>
<dbReference type="OrthoDB" id="6337960at2759"/>
<feature type="region of interest" description="Disordered" evidence="1">
    <location>
        <begin position="252"/>
        <end position="321"/>
    </location>
</feature>
<feature type="compositionally biased region" description="Basic and acidic residues" evidence="1">
    <location>
        <begin position="146"/>
        <end position="165"/>
    </location>
</feature>
<evidence type="ECO:0000313" key="3">
    <source>
        <dbReference type="Proteomes" id="UP001152320"/>
    </source>
</evidence>
<name>A0A9Q0YFZ0_HOLLE</name>
<comment type="caution">
    <text evidence="2">The sequence shown here is derived from an EMBL/GenBank/DDBJ whole genome shotgun (WGS) entry which is preliminary data.</text>
</comment>
<proteinExistence type="predicted"/>
<dbReference type="AlphaFoldDB" id="A0A9Q0YFZ0"/>
<gene>
    <name evidence="2" type="ORF">HOLleu_39420</name>
</gene>
<evidence type="ECO:0000313" key="2">
    <source>
        <dbReference type="EMBL" id="KAJ8022043.1"/>
    </source>
</evidence>
<protein>
    <submittedName>
        <fullName evidence="2">Cell division cycle-associated protein 3</fullName>
    </submittedName>
</protein>
<feature type="compositionally biased region" description="Polar residues" evidence="1">
    <location>
        <begin position="136"/>
        <end position="145"/>
    </location>
</feature>
<keyword evidence="2" id="KW-0131">Cell cycle</keyword>
<dbReference type="PANTHER" id="PTHR34756:SF1">
    <property type="entry name" value="CELL DIVISION CYCLE-ASSOCIATED PROTEIN 3"/>
    <property type="match status" value="1"/>
</dbReference>
<accession>A0A9Q0YFZ0</accession>
<dbReference type="InterPro" id="IPR038832">
    <property type="entry name" value="CDCA3"/>
</dbReference>
<feature type="compositionally biased region" description="Polar residues" evidence="1">
    <location>
        <begin position="166"/>
        <end position="179"/>
    </location>
</feature>
<reference evidence="2" key="1">
    <citation type="submission" date="2021-10" db="EMBL/GenBank/DDBJ databases">
        <title>Tropical sea cucumber genome reveals ecological adaptation and Cuvierian tubules defense mechanism.</title>
        <authorList>
            <person name="Chen T."/>
        </authorList>
    </citation>
    <scope>NUCLEOTIDE SEQUENCE</scope>
    <source>
        <strain evidence="2">Nanhai2018</strain>
        <tissue evidence="2">Muscle</tissue>
    </source>
</reference>
<keyword evidence="2" id="KW-0132">Cell division</keyword>
<feature type="region of interest" description="Disordered" evidence="1">
    <location>
        <begin position="74"/>
        <end position="199"/>
    </location>
</feature>
<dbReference type="Proteomes" id="UP001152320">
    <property type="component" value="Chromosome 21"/>
</dbReference>
<feature type="compositionally biased region" description="Polar residues" evidence="1">
    <location>
        <begin position="263"/>
        <end position="289"/>
    </location>
</feature>
<dbReference type="PANTHER" id="PTHR34756">
    <property type="entry name" value="CELL DIVISION CYCLE-ASSOCIATED PROTEIN 3"/>
    <property type="match status" value="1"/>
</dbReference>
<dbReference type="EMBL" id="JAIZAY010000021">
    <property type="protein sequence ID" value="KAJ8022043.1"/>
    <property type="molecule type" value="Genomic_DNA"/>
</dbReference>